<dbReference type="EMBL" id="GGEC01053277">
    <property type="protein sequence ID" value="MBX33761.1"/>
    <property type="molecule type" value="Transcribed_RNA"/>
</dbReference>
<keyword evidence="1" id="KW-0812">Transmembrane</keyword>
<name>A0A2P2MU88_RHIMU</name>
<proteinExistence type="predicted"/>
<sequence>MRLLRKIISFLTLYIRRNALVQCTKTWMMFVVYHLAAHLLYGVLLL</sequence>
<evidence type="ECO:0000313" key="2">
    <source>
        <dbReference type="EMBL" id="MBX33761.1"/>
    </source>
</evidence>
<feature type="transmembrane region" description="Helical" evidence="1">
    <location>
        <begin position="26"/>
        <end position="44"/>
    </location>
</feature>
<accession>A0A2P2MU88</accession>
<evidence type="ECO:0000256" key="1">
    <source>
        <dbReference type="SAM" id="Phobius"/>
    </source>
</evidence>
<reference evidence="2" key="1">
    <citation type="submission" date="2018-02" db="EMBL/GenBank/DDBJ databases">
        <title>Rhizophora mucronata_Transcriptome.</title>
        <authorList>
            <person name="Meera S.P."/>
            <person name="Sreeshan A."/>
            <person name="Augustine A."/>
        </authorList>
    </citation>
    <scope>NUCLEOTIDE SEQUENCE</scope>
    <source>
        <tissue evidence="2">Leaf</tissue>
    </source>
</reference>
<organism evidence="2">
    <name type="scientific">Rhizophora mucronata</name>
    <name type="common">Asiatic mangrove</name>
    <dbReference type="NCBI Taxonomy" id="61149"/>
    <lineage>
        <taxon>Eukaryota</taxon>
        <taxon>Viridiplantae</taxon>
        <taxon>Streptophyta</taxon>
        <taxon>Embryophyta</taxon>
        <taxon>Tracheophyta</taxon>
        <taxon>Spermatophyta</taxon>
        <taxon>Magnoliopsida</taxon>
        <taxon>eudicotyledons</taxon>
        <taxon>Gunneridae</taxon>
        <taxon>Pentapetalae</taxon>
        <taxon>rosids</taxon>
        <taxon>fabids</taxon>
        <taxon>Malpighiales</taxon>
        <taxon>Rhizophoraceae</taxon>
        <taxon>Rhizophora</taxon>
    </lineage>
</organism>
<protein>
    <submittedName>
        <fullName evidence="2">Uncharacterized protein</fullName>
    </submittedName>
</protein>
<keyword evidence="1" id="KW-0472">Membrane</keyword>
<keyword evidence="1" id="KW-1133">Transmembrane helix</keyword>
<dbReference type="AlphaFoldDB" id="A0A2P2MU88"/>